<dbReference type="Gene3D" id="3.20.20.370">
    <property type="entry name" value="Glycoside hydrolase/deacetylase"/>
    <property type="match status" value="1"/>
</dbReference>
<evidence type="ECO:0000313" key="2">
    <source>
        <dbReference type="EMBL" id="MBB1087098.1"/>
    </source>
</evidence>
<dbReference type="EMBL" id="JACHTE010000001">
    <property type="protein sequence ID" value="MBB1087098.1"/>
    <property type="molecule type" value="Genomic_DNA"/>
</dbReference>
<name>A0A7W3U194_9GAMM</name>
<sequence length="272" mass="28680">MPPVVMADEGGQGIESASASPVFRWPGGRRAAISLAYDDALDTQLDVAAPALDRHGFKASFYLTVANPAMRERLEEWRALAVSGHELGNHSLFHACSGSGSGRGWVLAHRDLDRQPVARVQDEVRLANTVLMALDGRRDRTFTVPCGDREAADGDYVEGLRGDFTAIKVMGGGVVADMAALDLHAVPVAAPVGTSGEALIAIVEEAAARGTMANLTFHGIGGDHLAVSREAHDALLAHLAAHPDIYWVETFIAIAGHVRAQREGVAATAPSP</sequence>
<dbReference type="InterPro" id="IPR011330">
    <property type="entry name" value="Glyco_hydro/deAcase_b/a-brl"/>
</dbReference>
<dbReference type="RefSeq" id="WP_182667882.1">
    <property type="nucleotide sequence ID" value="NZ_JACHTE010000001.1"/>
</dbReference>
<accession>A0A7W3U194</accession>
<gene>
    <name evidence="2" type="ORF">H4F99_01195</name>
</gene>
<evidence type="ECO:0000259" key="1">
    <source>
        <dbReference type="Pfam" id="PF01522"/>
    </source>
</evidence>
<evidence type="ECO:0000313" key="3">
    <source>
        <dbReference type="Proteomes" id="UP000552587"/>
    </source>
</evidence>
<reference evidence="2 3" key="1">
    <citation type="submission" date="2020-07" db="EMBL/GenBank/DDBJ databases">
        <authorList>
            <person name="Xu S."/>
            <person name="Li A."/>
        </authorList>
    </citation>
    <scope>NUCLEOTIDE SEQUENCE [LARGE SCALE GENOMIC DNA]</scope>
    <source>
        <strain evidence="2 3">SG-8</strain>
    </source>
</reference>
<comment type="caution">
    <text evidence="2">The sequence shown here is derived from an EMBL/GenBank/DDBJ whole genome shotgun (WGS) entry which is preliminary data.</text>
</comment>
<dbReference type="SUPFAM" id="SSF88713">
    <property type="entry name" value="Glycoside hydrolase/deacetylase"/>
    <property type="match status" value="1"/>
</dbReference>
<dbReference type="Proteomes" id="UP000552587">
    <property type="component" value="Unassembled WGS sequence"/>
</dbReference>
<proteinExistence type="predicted"/>
<dbReference type="GO" id="GO:0005975">
    <property type="term" value="P:carbohydrate metabolic process"/>
    <property type="evidence" value="ECO:0007669"/>
    <property type="project" value="InterPro"/>
</dbReference>
<dbReference type="GO" id="GO:0016810">
    <property type="term" value="F:hydrolase activity, acting on carbon-nitrogen (but not peptide) bonds"/>
    <property type="evidence" value="ECO:0007669"/>
    <property type="project" value="InterPro"/>
</dbReference>
<protein>
    <submittedName>
        <fullName evidence="2">Polysaccharide deacetylase family protein</fullName>
    </submittedName>
</protein>
<keyword evidence="3" id="KW-1185">Reference proteome</keyword>
<dbReference type="AlphaFoldDB" id="A0A7W3U194"/>
<feature type="domain" description="NodB homology" evidence="1">
    <location>
        <begin position="31"/>
        <end position="150"/>
    </location>
</feature>
<organism evidence="2 3">
    <name type="scientific">Marilutibacter penaei</name>
    <dbReference type="NCBI Taxonomy" id="2759900"/>
    <lineage>
        <taxon>Bacteria</taxon>
        <taxon>Pseudomonadati</taxon>
        <taxon>Pseudomonadota</taxon>
        <taxon>Gammaproteobacteria</taxon>
        <taxon>Lysobacterales</taxon>
        <taxon>Lysobacteraceae</taxon>
        <taxon>Marilutibacter</taxon>
    </lineage>
</organism>
<dbReference type="InterPro" id="IPR002509">
    <property type="entry name" value="NODB_dom"/>
</dbReference>
<dbReference type="Pfam" id="PF01522">
    <property type="entry name" value="Polysacc_deac_1"/>
    <property type="match status" value="1"/>
</dbReference>